<dbReference type="Gene3D" id="1.10.3210.10">
    <property type="entry name" value="Hypothetical protein af1432"/>
    <property type="match status" value="1"/>
</dbReference>
<dbReference type="InterPro" id="IPR003607">
    <property type="entry name" value="HD/PDEase_dom"/>
</dbReference>
<dbReference type="InterPro" id="IPR006675">
    <property type="entry name" value="HDIG_dom"/>
</dbReference>
<dbReference type="Proteomes" id="UP000509594">
    <property type="component" value="Chromosome"/>
</dbReference>
<dbReference type="InterPro" id="IPR004454">
    <property type="entry name" value="HD-related"/>
</dbReference>
<reference evidence="2 3" key="1">
    <citation type="submission" date="2020-06" db="EMBL/GenBank/DDBJ databases">
        <title>Methanolobus halotolerans sp. nov., isolated from a saline lake Tus in Siberia.</title>
        <authorList>
            <person name="Shen Y."/>
            <person name="Chen S.-C."/>
            <person name="Lai M.-C."/>
            <person name="Huang H.-H."/>
            <person name="Chiu H.-H."/>
            <person name="Tang S.-L."/>
            <person name="Rogozin D.Y."/>
            <person name="Degermendzhy A.G."/>
        </authorList>
    </citation>
    <scope>NUCLEOTIDE SEQUENCE [LARGE SCALE GENOMIC DNA]</scope>
    <source>
        <strain evidence="2 3">DSM 21339</strain>
    </source>
</reference>
<evidence type="ECO:0000313" key="3">
    <source>
        <dbReference type="Proteomes" id="UP000509594"/>
    </source>
</evidence>
<dbReference type="PANTHER" id="PTHR38659">
    <property type="entry name" value="METAL-DEPENDENT PHOSPHOHYDROLASE"/>
    <property type="match status" value="1"/>
</dbReference>
<dbReference type="Pfam" id="PF01966">
    <property type="entry name" value="HD"/>
    <property type="match status" value="1"/>
</dbReference>
<dbReference type="PROSITE" id="PS51831">
    <property type="entry name" value="HD"/>
    <property type="match status" value="1"/>
</dbReference>
<organism evidence="2 3">
    <name type="scientific">Methanolobus zinderi</name>
    <dbReference type="NCBI Taxonomy" id="536044"/>
    <lineage>
        <taxon>Archaea</taxon>
        <taxon>Methanobacteriati</taxon>
        <taxon>Methanobacteriota</taxon>
        <taxon>Stenosarchaea group</taxon>
        <taxon>Methanomicrobia</taxon>
        <taxon>Methanosarcinales</taxon>
        <taxon>Methanosarcinaceae</taxon>
        <taxon>Methanolobus</taxon>
    </lineage>
</organism>
<dbReference type="NCBIfam" id="TIGR00295">
    <property type="entry name" value="TIGR00295 family protein"/>
    <property type="match status" value="1"/>
</dbReference>
<gene>
    <name evidence="2" type="ORF">HWN40_08300</name>
</gene>
<dbReference type="NCBIfam" id="TIGR00277">
    <property type="entry name" value="HDIG"/>
    <property type="match status" value="1"/>
</dbReference>
<dbReference type="SMART" id="SM00471">
    <property type="entry name" value="HDc"/>
    <property type="match status" value="1"/>
</dbReference>
<proteinExistence type="predicted"/>
<sequence>MTHQQALEILENAGCSKKVIAHCLAVSGLATLMGKELLSRGEDLDLELVEIGGLLHDLGRAETHGMMHAVVGARLAEDKGLDPRLVLIIKKHIGAGITQEEAMELGLPEDDYIPRTLEEKLVAHADNLTKGTRKISLDEKLALMRRKNIDTSSIERVKRLADEIGIV</sequence>
<accession>A0A7D5JAH1</accession>
<protein>
    <submittedName>
        <fullName evidence="2">TIGR00295 family protein</fullName>
    </submittedName>
</protein>
<dbReference type="PANTHER" id="PTHR38659:SF2">
    <property type="entry name" value="HDIG DOMAIN PROTEIN"/>
    <property type="match status" value="1"/>
</dbReference>
<evidence type="ECO:0000259" key="1">
    <source>
        <dbReference type="PROSITE" id="PS51831"/>
    </source>
</evidence>
<name>A0A7D5JAH1_9EURY</name>
<dbReference type="InterPro" id="IPR006674">
    <property type="entry name" value="HD_domain"/>
</dbReference>
<dbReference type="AlphaFoldDB" id="A0A7D5JAH1"/>
<evidence type="ECO:0000313" key="2">
    <source>
        <dbReference type="EMBL" id="QLC51290.1"/>
    </source>
</evidence>
<dbReference type="KEGG" id="mzi:HWN40_08300"/>
<keyword evidence="3" id="KW-1185">Reference proteome</keyword>
<dbReference type="SUPFAM" id="SSF109604">
    <property type="entry name" value="HD-domain/PDEase-like"/>
    <property type="match status" value="1"/>
</dbReference>
<dbReference type="EMBL" id="CP058215">
    <property type="protein sequence ID" value="QLC51290.1"/>
    <property type="molecule type" value="Genomic_DNA"/>
</dbReference>
<dbReference type="CDD" id="cd00077">
    <property type="entry name" value="HDc"/>
    <property type="match status" value="1"/>
</dbReference>
<feature type="domain" description="HD" evidence="1">
    <location>
        <begin position="19"/>
        <end position="131"/>
    </location>
</feature>